<keyword evidence="2" id="KW-1185">Reference proteome</keyword>
<evidence type="ECO:0000313" key="1">
    <source>
        <dbReference type="EMBL" id="MET3532939.1"/>
    </source>
</evidence>
<dbReference type="Proteomes" id="UP001549134">
    <property type="component" value="Unassembled WGS sequence"/>
</dbReference>
<gene>
    <name evidence="1" type="ORF">ABID50_000088</name>
</gene>
<reference evidence="1 2" key="1">
    <citation type="submission" date="2024-06" db="EMBL/GenBank/DDBJ databases">
        <title>Genomic Encyclopedia of Type Strains, Phase IV (KMG-IV): sequencing the most valuable type-strain genomes for metagenomic binning, comparative biology and taxonomic classification.</title>
        <authorList>
            <person name="Goeker M."/>
        </authorList>
    </citation>
    <scope>NUCLEOTIDE SEQUENCE [LARGE SCALE GENOMIC DNA]</scope>
    <source>
        <strain evidence="1 2">DSM 29126</strain>
    </source>
</reference>
<protein>
    <submittedName>
        <fullName evidence="1">Uncharacterized protein</fullName>
    </submittedName>
</protein>
<organism evidence="1 2">
    <name type="scientific">Streptococcus parasuis</name>
    <dbReference type="NCBI Taxonomy" id="1501662"/>
    <lineage>
        <taxon>Bacteria</taxon>
        <taxon>Bacillati</taxon>
        <taxon>Bacillota</taxon>
        <taxon>Bacilli</taxon>
        <taxon>Lactobacillales</taxon>
        <taxon>Streptococcaceae</taxon>
        <taxon>Streptococcus</taxon>
    </lineage>
</organism>
<proteinExistence type="predicted"/>
<accession>A0ABV2EP22</accession>
<dbReference type="EMBL" id="JBEPLX010000001">
    <property type="protein sequence ID" value="MET3532939.1"/>
    <property type="molecule type" value="Genomic_DNA"/>
</dbReference>
<evidence type="ECO:0000313" key="2">
    <source>
        <dbReference type="Proteomes" id="UP001549134"/>
    </source>
</evidence>
<comment type="caution">
    <text evidence="1">The sequence shown here is derived from an EMBL/GenBank/DDBJ whole genome shotgun (WGS) entry which is preliminary data.</text>
</comment>
<sequence length="46" mass="5367">MKQLMPYSNIIVNAFPLGLSFKGFYIYKLPHIANTNHFTFLEFVSN</sequence>
<name>A0ABV2EP22_9STRE</name>